<feature type="region of interest" description="Disordered" evidence="1">
    <location>
        <begin position="1"/>
        <end position="30"/>
    </location>
</feature>
<dbReference type="InParanoid" id="A0A078AV67"/>
<feature type="compositionally biased region" description="Low complexity" evidence="1">
    <location>
        <begin position="397"/>
        <end position="410"/>
    </location>
</feature>
<evidence type="ECO:0000256" key="1">
    <source>
        <dbReference type="SAM" id="MobiDB-lite"/>
    </source>
</evidence>
<feature type="compositionally biased region" description="Polar residues" evidence="1">
    <location>
        <begin position="7"/>
        <end position="20"/>
    </location>
</feature>
<keyword evidence="3" id="KW-1185">Reference proteome</keyword>
<feature type="compositionally biased region" description="Polar residues" evidence="1">
    <location>
        <begin position="275"/>
        <end position="291"/>
    </location>
</feature>
<evidence type="ECO:0000313" key="2">
    <source>
        <dbReference type="EMBL" id="CDW85162.1"/>
    </source>
</evidence>
<feature type="compositionally biased region" description="Polar residues" evidence="1">
    <location>
        <begin position="218"/>
        <end position="234"/>
    </location>
</feature>
<feature type="region of interest" description="Disordered" evidence="1">
    <location>
        <begin position="162"/>
        <end position="181"/>
    </location>
</feature>
<organism evidence="2 3">
    <name type="scientific">Stylonychia lemnae</name>
    <name type="common">Ciliate</name>
    <dbReference type="NCBI Taxonomy" id="5949"/>
    <lineage>
        <taxon>Eukaryota</taxon>
        <taxon>Sar</taxon>
        <taxon>Alveolata</taxon>
        <taxon>Ciliophora</taxon>
        <taxon>Intramacronucleata</taxon>
        <taxon>Spirotrichea</taxon>
        <taxon>Stichotrichia</taxon>
        <taxon>Sporadotrichida</taxon>
        <taxon>Oxytrichidae</taxon>
        <taxon>Stylonychinae</taxon>
        <taxon>Stylonychia</taxon>
    </lineage>
</organism>
<feature type="region of interest" description="Disordered" evidence="1">
    <location>
        <begin position="218"/>
        <end position="237"/>
    </location>
</feature>
<evidence type="ECO:0000313" key="3">
    <source>
        <dbReference type="Proteomes" id="UP000039865"/>
    </source>
</evidence>
<feature type="region of interest" description="Disordered" evidence="1">
    <location>
        <begin position="397"/>
        <end position="449"/>
    </location>
</feature>
<name>A0A078AV67_STYLE</name>
<sequence>MADIKSAHSTSSKGQYMNQIEESRPNSELVERTRQMSLNRRKHFETSAIDQENVTAEGKRSKKAIEAIELKGIVSSQEEVLQRKFFRAKRSDSTTPMCQNGSQIQTSVNTHSKIINGEDSSNPDHPPQGQFKIAGSLTQLQNSSQSSSNSLPSIAPIKFNFTNPFTNQRTPSQMSNQATVGSDNIHSQGLISTQSSNSQTNASANQHNQNQFKFQVSFNNQGTGSTDNQTSNLDNYKVGSSLRGEQKFVVNKDLFSNPHIRNPFNKYNETKDSNSESVKSSRSIDENQLVQQNPLNSTVSLSFQKKLSTNVEDSPQIKSLFEFQENERFRPGPDFKPKSTFNFSEENLFGKKPDVSEGGNERGIVVKPNFANMTNPFKIPGSTSSLFTSGQSLFNTSNLTQSNGNNNNSGWKPQPSWLKQKTASSNSSAGKQAENQEGEEDEKLEPDVKEKIQTNSQFEKIFQRQILKLKSQKGIGQPDKKPAKKDTGFLSIEKFRSPQSSASNENKAENNTPVIQPDQMHFLVFRDFLGNPKFNSVINRKVAKIKEISDKQYQFKVKVAVLVKDLDSKQYETEFVELKFINESDKSVFMKVFKQIALLNDSPKGTLVAKAQQE</sequence>
<feature type="compositionally biased region" description="Basic and acidic residues" evidence="1">
    <location>
        <begin position="21"/>
        <end position="30"/>
    </location>
</feature>
<protein>
    <submittedName>
        <fullName evidence="2">Uncharacterized protein</fullName>
    </submittedName>
</protein>
<accession>A0A078AV67</accession>
<reference evidence="2 3" key="1">
    <citation type="submission" date="2014-06" db="EMBL/GenBank/DDBJ databases">
        <authorList>
            <person name="Swart Estienne"/>
        </authorList>
    </citation>
    <scope>NUCLEOTIDE SEQUENCE [LARGE SCALE GENOMIC DNA]</scope>
    <source>
        <strain evidence="2 3">130c</strain>
    </source>
</reference>
<proteinExistence type="predicted"/>
<dbReference type="AlphaFoldDB" id="A0A078AV67"/>
<gene>
    <name evidence="2" type="primary">Contig8130.g409</name>
    <name evidence="2" type="ORF">STYLEM_14234</name>
</gene>
<dbReference type="Proteomes" id="UP000039865">
    <property type="component" value="Unassembled WGS sequence"/>
</dbReference>
<dbReference type="EMBL" id="CCKQ01013497">
    <property type="protein sequence ID" value="CDW85162.1"/>
    <property type="molecule type" value="Genomic_DNA"/>
</dbReference>
<feature type="region of interest" description="Disordered" evidence="1">
    <location>
        <begin position="259"/>
        <end position="291"/>
    </location>
</feature>
<feature type="compositionally biased region" description="Polar residues" evidence="1">
    <location>
        <begin position="417"/>
        <end position="435"/>
    </location>
</feature>